<feature type="domain" description="Biotin-protein ligase N-terminal" evidence="3">
    <location>
        <begin position="36"/>
        <end position="132"/>
    </location>
</feature>
<keyword evidence="1" id="KW-0732">Signal</keyword>
<dbReference type="Pfam" id="PF00144">
    <property type="entry name" value="Beta-lactamase"/>
    <property type="match status" value="1"/>
</dbReference>
<gene>
    <name evidence="4" type="primary">pbpE_2</name>
    <name evidence="4" type="ORF">K239x_46310</name>
</gene>
<dbReference type="SUPFAM" id="SSF52317">
    <property type="entry name" value="Class I glutamine amidotransferase-like"/>
    <property type="match status" value="1"/>
</dbReference>
<dbReference type="Pfam" id="PF09825">
    <property type="entry name" value="BPL_N"/>
    <property type="match status" value="1"/>
</dbReference>
<evidence type="ECO:0000313" key="4">
    <source>
        <dbReference type="EMBL" id="QDT12621.1"/>
    </source>
</evidence>
<name>A0A517NZS6_9BACT</name>
<feature type="domain" description="Beta-lactamase-related" evidence="2">
    <location>
        <begin position="282"/>
        <end position="560"/>
    </location>
</feature>
<organism evidence="4 5">
    <name type="scientific">Stieleria marina</name>
    <dbReference type="NCBI Taxonomy" id="1930275"/>
    <lineage>
        <taxon>Bacteria</taxon>
        <taxon>Pseudomonadati</taxon>
        <taxon>Planctomycetota</taxon>
        <taxon>Planctomycetia</taxon>
        <taxon>Pirellulales</taxon>
        <taxon>Pirellulaceae</taxon>
        <taxon>Stieleria</taxon>
    </lineage>
</organism>
<accession>A0A517NZS6</accession>
<dbReference type="InterPro" id="IPR001466">
    <property type="entry name" value="Beta-lactam-related"/>
</dbReference>
<dbReference type="SUPFAM" id="SSF56601">
    <property type="entry name" value="beta-lactamase/transpeptidase-like"/>
    <property type="match status" value="1"/>
</dbReference>
<feature type="chain" id="PRO_5021786259" evidence="1">
    <location>
        <begin position="30"/>
        <end position="585"/>
    </location>
</feature>
<dbReference type="EMBL" id="CP036526">
    <property type="protein sequence ID" value="QDT12621.1"/>
    <property type="molecule type" value="Genomic_DNA"/>
</dbReference>
<dbReference type="PANTHER" id="PTHR43283">
    <property type="entry name" value="BETA-LACTAMASE-RELATED"/>
    <property type="match status" value="1"/>
</dbReference>
<feature type="signal peptide" evidence="1">
    <location>
        <begin position="1"/>
        <end position="29"/>
    </location>
</feature>
<keyword evidence="5" id="KW-1185">Reference proteome</keyword>
<dbReference type="InterPro" id="IPR050789">
    <property type="entry name" value="Diverse_Enzym_Activities"/>
</dbReference>
<dbReference type="Proteomes" id="UP000319817">
    <property type="component" value="Chromosome"/>
</dbReference>
<reference evidence="4 5" key="1">
    <citation type="submission" date="2019-02" db="EMBL/GenBank/DDBJ databases">
        <title>Deep-cultivation of Planctomycetes and their phenomic and genomic characterization uncovers novel biology.</title>
        <authorList>
            <person name="Wiegand S."/>
            <person name="Jogler M."/>
            <person name="Boedeker C."/>
            <person name="Pinto D."/>
            <person name="Vollmers J."/>
            <person name="Rivas-Marin E."/>
            <person name="Kohn T."/>
            <person name="Peeters S.H."/>
            <person name="Heuer A."/>
            <person name="Rast P."/>
            <person name="Oberbeckmann S."/>
            <person name="Bunk B."/>
            <person name="Jeske O."/>
            <person name="Meyerdierks A."/>
            <person name="Storesund J.E."/>
            <person name="Kallscheuer N."/>
            <person name="Luecker S."/>
            <person name="Lage O.M."/>
            <person name="Pohl T."/>
            <person name="Merkel B.J."/>
            <person name="Hornburger P."/>
            <person name="Mueller R.-W."/>
            <person name="Bruemmer F."/>
            <person name="Labrenz M."/>
            <person name="Spormann A.M."/>
            <person name="Op den Camp H."/>
            <person name="Overmann J."/>
            <person name="Amann R."/>
            <person name="Jetten M.S.M."/>
            <person name="Mascher T."/>
            <person name="Medema M.H."/>
            <person name="Devos D.P."/>
            <person name="Kaster A.-K."/>
            <person name="Ovreas L."/>
            <person name="Rohde M."/>
            <person name="Galperin M.Y."/>
            <person name="Jogler C."/>
        </authorList>
    </citation>
    <scope>NUCLEOTIDE SEQUENCE [LARGE SCALE GENOMIC DNA]</scope>
    <source>
        <strain evidence="4 5">K23_9</strain>
    </source>
</reference>
<evidence type="ECO:0000256" key="1">
    <source>
        <dbReference type="SAM" id="SignalP"/>
    </source>
</evidence>
<dbReference type="Gene3D" id="3.40.50.880">
    <property type="match status" value="1"/>
</dbReference>
<evidence type="ECO:0000259" key="2">
    <source>
        <dbReference type="Pfam" id="PF00144"/>
    </source>
</evidence>
<sequence length="585" mass="64295" precursor="true">MKPSTTWFATTIRNITTFALLALGPLACAETPIRIGVFEDEGVGKSANNLISALETTSKRKCSINRISGEQIRAGKLSEFDVLVHPGGSGSKQGKALGQEGRTAVKTFVQNGGGFLGVCGGAYLATNDYTWSLSLIDAKCVDRFHWARGTGNVNVKLSPTGSLLLGHNDDQIEIQYAQGPLLGRPEWDDEEVPNYESLGVFDSEIAKKKAPRGVMKGTSAIVRARYGTGRVFCFSPHPELTPGIEHLIALSVDWLAPSIDQHAVEAPEVSRVVRKHVPLDSSGGIAVLVTRDGKIIHQKGYGFVKGTHLTSQSPLSMASVTKQFAAMCAAMLIEEGKLELKGKVSHYLPDVHIPIDGRELLVQDLLWHTSGLPNFINSKEKASIAEFKTKFGLDFLTNKTHAEWLATTKLRHPPGQNFEYTNSGYVLLARIIEVIAGEPFHAFQMKRILDVLDMSDTTDSTRFNGSGNMKTTLLDYAKWDQAMWEKDDRLLPSAGYDMLFQPGALDNGESVDYGFGWYVSYENDKLVSMEHGGAGSGTTAARNWIRRHTKDQTTVAIFAQEHRQLTRSKRQLLVSEIYQALQPVN</sequence>
<evidence type="ECO:0000313" key="5">
    <source>
        <dbReference type="Proteomes" id="UP000319817"/>
    </source>
</evidence>
<proteinExistence type="predicted"/>
<protein>
    <submittedName>
        <fullName evidence="4">Penicillin-binding protein 4</fullName>
    </submittedName>
</protein>
<dbReference type="InterPro" id="IPR029062">
    <property type="entry name" value="Class_I_gatase-like"/>
</dbReference>
<evidence type="ECO:0000259" key="3">
    <source>
        <dbReference type="Pfam" id="PF09825"/>
    </source>
</evidence>
<dbReference type="AlphaFoldDB" id="A0A517NZS6"/>
<dbReference type="InterPro" id="IPR019197">
    <property type="entry name" value="Biotin-prot_ligase_N"/>
</dbReference>
<dbReference type="Gene3D" id="3.40.710.10">
    <property type="entry name" value="DD-peptidase/beta-lactamase superfamily"/>
    <property type="match status" value="1"/>
</dbReference>
<dbReference type="InterPro" id="IPR012338">
    <property type="entry name" value="Beta-lactam/transpept-like"/>
</dbReference>